<protein>
    <submittedName>
        <fullName evidence="4">ULP_PROTEASE domain-containing protein</fullName>
    </submittedName>
</protein>
<reference evidence="4" key="1">
    <citation type="submission" date="2016-04" db="UniProtKB">
        <authorList>
            <consortium name="WormBaseParasite"/>
        </authorList>
    </citation>
    <scope>IDENTIFICATION</scope>
</reference>
<accession>A0A0N4XYJ2</accession>
<gene>
    <name evidence="2" type="ORF">NBR_LOCUS8159</name>
</gene>
<feature type="region of interest" description="Disordered" evidence="1">
    <location>
        <begin position="305"/>
        <end position="357"/>
    </location>
</feature>
<dbReference type="EMBL" id="UYSL01019969">
    <property type="protein sequence ID" value="VDL71748.1"/>
    <property type="molecule type" value="Genomic_DNA"/>
</dbReference>
<feature type="compositionally biased region" description="Basic and acidic residues" evidence="1">
    <location>
        <begin position="423"/>
        <end position="432"/>
    </location>
</feature>
<feature type="compositionally biased region" description="Basic and acidic residues" evidence="1">
    <location>
        <begin position="315"/>
        <end position="327"/>
    </location>
</feature>
<evidence type="ECO:0000313" key="4">
    <source>
        <dbReference type="WBParaSite" id="NBR_0000815801-mRNA-1"/>
    </source>
</evidence>
<feature type="region of interest" description="Disordered" evidence="1">
    <location>
        <begin position="182"/>
        <end position="229"/>
    </location>
</feature>
<feature type="compositionally biased region" description="Polar residues" evidence="1">
    <location>
        <begin position="453"/>
        <end position="463"/>
    </location>
</feature>
<name>A0A0N4XYJ2_NIPBR</name>
<feature type="compositionally biased region" description="Basic residues" evidence="1">
    <location>
        <begin position="477"/>
        <end position="487"/>
    </location>
</feature>
<evidence type="ECO:0000313" key="3">
    <source>
        <dbReference type="Proteomes" id="UP000271162"/>
    </source>
</evidence>
<dbReference type="AlphaFoldDB" id="A0A0N4XYJ2"/>
<sequence length="873" mass="94994">MHFVTAKAEDLNFEFQFGSKETRVFVKVYRNFNDDDAKVLFPCSSARYHLSDMYAIPFSYYKEPFWFAEKERLQRLLNVWMRNKATLEKEVPENLKTDPDYIRCLSSITTVSKMCVWLLTMCWDGDRSKPPIPLELYRMRREELKSCADVVAEMLRELSRDERFASLDDDIVEIIEVVKGEGKKQATGEDSGGLKRTSDKKPPLNYNAEGAGGDLVDLDRGPSVSKSASVKDDDKLVYGASDKKAPLNHNAVGAEGDLVDVDRSPSVSKSASVKDEDKLEYGISDKKTPLSYNAVEAEGDLVDVDCSPSVSKSANVKDENKLSDKKAPLNHNAAGAEGDLVDVDRSPSVSKSVSVKDESQQLSLQAYAAEIAKVANSIEAFAAKGIDVTELRNESMEVQQSMNDAGKRSKAVEMLKNLRERIADLEKDESKDAVVNTGPASEARVRKEDPSFTVGSTKGNKLNATDDESLYDDVVRVRRGGRNRKPARSFTPGHTPPQSPTPASRSSTTKSVQLSSRKVTPVKPKTSSPKSKDCKLEDTSPDCGRPSSSESSARSILPKKKQAVNGDTEEEGNGTRAQAQVTSSCRSAESSQLFAPGPEHSSLAVETASSEVGDLPTSDVTKNSYQSLPGAEQPQGFSATNVQNPNNENIAMFPGMTFQSVTPPSGVVTSVPGMSMYSAPLSTLSSNLQPPPLQLSEEAMAAVLRERVELGDVRNTLLNLAGVAPCYQFVSNVLDVIDKAAAALTRKDFITYSMYKAAASVGTNHIMDIMRTQNQLYPVNHMASLATMMGLNPDLYGSILQQPNTSTALTANPYSTDLQAVAPITIPTTASFPATAPITIPTTATFPTTYPTPQQPLDQPTSFVERDISKFLL</sequence>
<dbReference type="OMA" id="HLYRIRM"/>
<feature type="compositionally biased region" description="Polar residues" evidence="1">
    <location>
        <begin position="575"/>
        <end position="593"/>
    </location>
</feature>
<keyword evidence="3" id="KW-1185">Reference proteome</keyword>
<proteinExistence type="predicted"/>
<organism evidence="4">
    <name type="scientific">Nippostrongylus brasiliensis</name>
    <name type="common">Rat hookworm</name>
    <dbReference type="NCBI Taxonomy" id="27835"/>
    <lineage>
        <taxon>Eukaryota</taxon>
        <taxon>Metazoa</taxon>
        <taxon>Ecdysozoa</taxon>
        <taxon>Nematoda</taxon>
        <taxon>Chromadorea</taxon>
        <taxon>Rhabditida</taxon>
        <taxon>Rhabditina</taxon>
        <taxon>Rhabditomorpha</taxon>
        <taxon>Strongyloidea</taxon>
        <taxon>Heligmosomidae</taxon>
        <taxon>Nippostrongylus</taxon>
    </lineage>
</organism>
<dbReference type="Proteomes" id="UP000271162">
    <property type="component" value="Unassembled WGS sequence"/>
</dbReference>
<feature type="compositionally biased region" description="Basic and acidic residues" evidence="1">
    <location>
        <begin position="182"/>
        <end position="202"/>
    </location>
</feature>
<evidence type="ECO:0000256" key="1">
    <source>
        <dbReference type="SAM" id="MobiDB-lite"/>
    </source>
</evidence>
<feature type="compositionally biased region" description="Low complexity" evidence="1">
    <location>
        <begin position="518"/>
        <end position="529"/>
    </location>
</feature>
<dbReference type="WBParaSite" id="NBR_0000815801-mRNA-1">
    <property type="protein sequence ID" value="NBR_0000815801-mRNA-1"/>
    <property type="gene ID" value="NBR_0000815801"/>
</dbReference>
<feature type="compositionally biased region" description="Polar residues" evidence="1">
    <location>
        <begin position="501"/>
        <end position="517"/>
    </location>
</feature>
<feature type="region of interest" description="Disordered" evidence="1">
    <location>
        <begin position="423"/>
        <end position="617"/>
    </location>
</feature>
<reference evidence="2 3" key="2">
    <citation type="submission" date="2018-11" db="EMBL/GenBank/DDBJ databases">
        <authorList>
            <consortium name="Pathogen Informatics"/>
        </authorList>
    </citation>
    <scope>NUCLEOTIDE SEQUENCE [LARGE SCALE GENOMIC DNA]</scope>
</reference>
<evidence type="ECO:0000313" key="2">
    <source>
        <dbReference type="EMBL" id="VDL71748.1"/>
    </source>
</evidence>